<evidence type="ECO:0000256" key="3">
    <source>
        <dbReference type="ARBA" id="ARBA00022801"/>
    </source>
</evidence>
<dbReference type="Gene3D" id="1.10.1520.10">
    <property type="entry name" value="Ribonuclease III domain"/>
    <property type="match status" value="1"/>
</dbReference>
<evidence type="ECO:0000313" key="8">
    <source>
        <dbReference type="EMBL" id="KAK7839376.1"/>
    </source>
</evidence>
<dbReference type="InterPro" id="IPR004776">
    <property type="entry name" value="Mem_transp_PIN-like"/>
</dbReference>
<dbReference type="GO" id="GO:0009734">
    <property type="term" value="P:auxin-activated signaling pathway"/>
    <property type="evidence" value="ECO:0007669"/>
    <property type="project" value="UniProtKB-KW"/>
</dbReference>
<evidence type="ECO:0000256" key="1">
    <source>
        <dbReference type="ARBA" id="ARBA00004141"/>
    </source>
</evidence>
<evidence type="ECO:0000256" key="4">
    <source>
        <dbReference type="ARBA" id="ARBA00022989"/>
    </source>
</evidence>
<dbReference type="GO" id="GO:0030422">
    <property type="term" value="P:siRNA processing"/>
    <property type="evidence" value="ECO:0007669"/>
    <property type="project" value="TreeGrafter"/>
</dbReference>
<evidence type="ECO:0000256" key="2">
    <source>
        <dbReference type="ARBA" id="ARBA00022692"/>
    </source>
</evidence>
<comment type="subcellular location">
    <subcellularLocation>
        <location evidence="1">Membrane</location>
        <topology evidence="1">Multi-pass membrane protein</topology>
    </subcellularLocation>
</comment>
<keyword evidence="9" id="KW-1185">Reference proteome</keyword>
<protein>
    <submittedName>
        <fullName evidence="8">Endoribonuclease dicer like protein 3</fullName>
    </submittedName>
</protein>
<dbReference type="AlphaFoldDB" id="A0AAW0KMZ5"/>
<feature type="transmembrane region" description="Helical" evidence="7">
    <location>
        <begin position="226"/>
        <end position="248"/>
    </location>
</feature>
<keyword evidence="5 7" id="KW-0472">Membrane</keyword>
<organism evidence="8 9">
    <name type="scientific">Quercus suber</name>
    <name type="common">Cork oak</name>
    <dbReference type="NCBI Taxonomy" id="58331"/>
    <lineage>
        <taxon>Eukaryota</taxon>
        <taxon>Viridiplantae</taxon>
        <taxon>Streptophyta</taxon>
        <taxon>Embryophyta</taxon>
        <taxon>Tracheophyta</taxon>
        <taxon>Spermatophyta</taxon>
        <taxon>Magnoliopsida</taxon>
        <taxon>eudicotyledons</taxon>
        <taxon>Gunneridae</taxon>
        <taxon>Pentapetalae</taxon>
        <taxon>rosids</taxon>
        <taxon>fabids</taxon>
        <taxon>Fagales</taxon>
        <taxon>Fagaceae</taxon>
        <taxon>Quercus</taxon>
    </lineage>
</organism>
<dbReference type="GO" id="GO:0055085">
    <property type="term" value="P:transmembrane transport"/>
    <property type="evidence" value="ECO:0007669"/>
    <property type="project" value="InterPro"/>
</dbReference>
<evidence type="ECO:0000256" key="7">
    <source>
        <dbReference type="SAM" id="Phobius"/>
    </source>
</evidence>
<evidence type="ECO:0000256" key="5">
    <source>
        <dbReference type="ARBA" id="ARBA00023136"/>
    </source>
</evidence>
<dbReference type="GO" id="GO:0016020">
    <property type="term" value="C:membrane"/>
    <property type="evidence" value="ECO:0007669"/>
    <property type="project" value="UniProtKB-SubCell"/>
</dbReference>
<comment type="caution">
    <text evidence="8">The sequence shown here is derived from an EMBL/GenBank/DDBJ whole genome shotgun (WGS) entry which is preliminary data.</text>
</comment>
<dbReference type="Pfam" id="PF03547">
    <property type="entry name" value="Mem_trans"/>
    <property type="match status" value="1"/>
</dbReference>
<dbReference type="GO" id="GO:0005634">
    <property type="term" value="C:nucleus"/>
    <property type="evidence" value="ECO:0007669"/>
    <property type="project" value="TreeGrafter"/>
</dbReference>
<accession>A0AAW0KMZ5</accession>
<dbReference type="InterPro" id="IPR036389">
    <property type="entry name" value="RNase_III_sf"/>
</dbReference>
<keyword evidence="6" id="KW-0927">Auxin signaling pathway</keyword>
<evidence type="ECO:0000313" key="9">
    <source>
        <dbReference type="Proteomes" id="UP000237347"/>
    </source>
</evidence>
<dbReference type="GO" id="GO:0003723">
    <property type="term" value="F:RNA binding"/>
    <property type="evidence" value="ECO:0007669"/>
    <property type="project" value="TreeGrafter"/>
</dbReference>
<gene>
    <name evidence="8" type="primary">DCL3_5</name>
    <name evidence="8" type="ORF">CFP56_018114</name>
</gene>
<dbReference type="EMBL" id="PKMF04000285">
    <property type="protein sequence ID" value="KAK7839376.1"/>
    <property type="molecule type" value="Genomic_DNA"/>
</dbReference>
<dbReference type="GO" id="GO:0004525">
    <property type="term" value="F:ribonuclease III activity"/>
    <property type="evidence" value="ECO:0007669"/>
    <property type="project" value="InterPro"/>
</dbReference>
<keyword evidence="3" id="KW-0378">Hydrolase</keyword>
<dbReference type="PANTHER" id="PTHR14950">
    <property type="entry name" value="DICER-RELATED"/>
    <property type="match status" value="1"/>
</dbReference>
<dbReference type="PANTHER" id="PTHR14950:SF46">
    <property type="entry name" value="ENDORIBONUCLEASE DICER HOMOLOG 3"/>
    <property type="match status" value="1"/>
</dbReference>
<name>A0AAW0KMZ5_QUESU</name>
<keyword evidence="2 7" id="KW-0812">Transmembrane</keyword>
<reference evidence="8 9" key="1">
    <citation type="journal article" date="2018" name="Sci. Data">
        <title>The draft genome sequence of cork oak.</title>
        <authorList>
            <person name="Ramos A.M."/>
            <person name="Usie A."/>
            <person name="Barbosa P."/>
            <person name="Barros P.M."/>
            <person name="Capote T."/>
            <person name="Chaves I."/>
            <person name="Simoes F."/>
            <person name="Abreu I."/>
            <person name="Carrasquinho I."/>
            <person name="Faro C."/>
            <person name="Guimaraes J.B."/>
            <person name="Mendonca D."/>
            <person name="Nobrega F."/>
            <person name="Rodrigues L."/>
            <person name="Saibo N.J.M."/>
            <person name="Varela M.C."/>
            <person name="Egas C."/>
            <person name="Matos J."/>
            <person name="Miguel C.M."/>
            <person name="Oliveira M.M."/>
            <person name="Ricardo C.P."/>
            <person name="Goncalves S."/>
        </authorList>
    </citation>
    <scope>NUCLEOTIDE SEQUENCE [LARGE SCALE GENOMIC DNA]</scope>
    <source>
        <strain evidence="9">cv. HL8</strain>
    </source>
</reference>
<dbReference type="SUPFAM" id="SSF69065">
    <property type="entry name" value="RNase III domain-like"/>
    <property type="match status" value="1"/>
</dbReference>
<keyword evidence="4 7" id="KW-1133">Transmembrane helix</keyword>
<dbReference type="GO" id="GO:0005737">
    <property type="term" value="C:cytoplasm"/>
    <property type="evidence" value="ECO:0007669"/>
    <property type="project" value="TreeGrafter"/>
</dbReference>
<sequence length="250" mass="28219">MDTRLGPRHLTKSMQDLLLVIRDNLRFMLICTPHREPGLLYTLMHLDNKYGAYFDFGNHTEKALVDMVESIAGAILLDTKLNLNEVWRIYKPLLSPIVTPDKLELHPFRKLNELCASRGQSRKEALWVGLSEVTHLGTGPAGMRQRDLIKWEVHEEVNQAREKASELKLAGLAAVINDLLDPTGTYVEGIKEEVVLSPGHALPFMAAGKGTMTQLFEVAEEECSVLFLWTYLVAALALTVWSTMYMWILS</sequence>
<proteinExistence type="predicted"/>
<dbReference type="Proteomes" id="UP000237347">
    <property type="component" value="Unassembled WGS sequence"/>
</dbReference>
<evidence type="ECO:0000256" key="6">
    <source>
        <dbReference type="ARBA" id="ARBA00023294"/>
    </source>
</evidence>